<evidence type="ECO:0000313" key="1">
    <source>
        <dbReference type="EMBL" id="QTA38250.1"/>
    </source>
</evidence>
<sequence>MNYSSAIVAMVVLAIAISTVYPTIYIQSKLYQQEKVKELVQLYSEDIFWNKLYGNAINLPESMTIIDVKDSTKTFYISENGVITAYERNVMKITLKYLDKEFQVEIIYNNRTY</sequence>
<reference evidence="1 2" key="1">
    <citation type="submission" date="2021-03" db="EMBL/GenBank/DDBJ databases">
        <title>Thermosipho ferrireducens sp.nov., an anaerobic thermophilic iron-reducing bacterium isolated from a deep-sea hydrothermal sulfide deposits.</title>
        <authorList>
            <person name="Zeng X."/>
            <person name="Chen Y."/>
            <person name="Shao Z."/>
        </authorList>
    </citation>
    <scope>NUCLEOTIDE SEQUENCE [LARGE SCALE GENOMIC DNA]</scope>
    <source>
        <strain evidence="1 2">JL129W03</strain>
    </source>
</reference>
<dbReference type="EMBL" id="CP071446">
    <property type="protein sequence ID" value="QTA38250.1"/>
    <property type="molecule type" value="Genomic_DNA"/>
</dbReference>
<evidence type="ECO:0000313" key="2">
    <source>
        <dbReference type="Proteomes" id="UP000671862"/>
    </source>
</evidence>
<protein>
    <submittedName>
        <fullName evidence="1">Uncharacterized protein</fullName>
    </submittedName>
</protein>
<keyword evidence="2" id="KW-1185">Reference proteome</keyword>
<name>A0ABX7SAE5_9BACT</name>
<proteinExistence type="predicted"/>
<dbReference type="RefSeq" id="WP_207566969.1">
    <property type="nucleotide sequence ID" value="NZ_CP071446.1"/>
</dbReference>
<accession>A0ABX7SAE5</accession>
<dbReference type="Proteomes" id="UP000671862">
    <property type="component" value="Chromosome"/>
</dbReference>
<organism evidence="1 2">
    <name type="scientific">Thermosipho ferrireducens</name>
    <dbReference type="NCBI Taxonomy" id="2571116"/>
    <lineage>
        <taxon>Bacteria</taxon>
        <taxon>Thermotogati</taxon>
        <taxon>Thermotogota</taxon>
        <taxon>Thermotogae</taxon>
        <taxon>Thermotogales</taxon>
        <taxon>Fervidobacteriaceae</taxon>
        <taxon>Thermosipho</taxon>
    </lineage>
</organism>
<gene>
    <name evidence="1" type="ORF">JYK00_01540</name>
</gene>